<reference evidence="1 2" key="1">
    <citation type="submission" date="2018-06" db="EMBL/GenBank/DDBJ databases">
        <title>Whole Genome Sequence of an efficient microsymbiont, Rhizobium tropici.</title>
        <authorList>
            <person name="Srinivasan R."/>
            <person name="Singh H.V."/>
            <person name="Srivastava R."/>
            <person name="Kumari B."/>
            <person name="Radhakrishna A."/>
        </authorList>
    </citation>
    <scope>NUCLEOTIDE SEQUENCE [LARGE SCALE GENOMIC DNA]</scope>
    <source>
        <strain evidence="1 2">IGFRI Rhizo-19</strain>
    </source>
</reference>
<dbReference type="SUPFAM" id="SSF47598">
    <property type="entry name" value="Ribbon-helix-helix"/>
    <property type="match status" value="1"/>
</dbReference>
<dbReference type="GO" id="GO:0006355">
    <property type="term" value="P:regulation of DNA-templated transcription"/>
    <property type="evidence" value="ECO:0007669"/>
    <property type="project" value="InterPro"/>
</dbReference>
<dbReference type="InterPro" id="IPR013321">
    <property type="entry name" value="Arc_rbn_hlx_hlx"/>
</dbReference>
<evidence type="ECO:0000313" key="1">
    <source>
        <dbReference type="EMBL" id="RAX42596.1"/>
    </source>
</evidence>
<organism evidence="1 2">
    <name type="scientific">Rhizobium tropici</name>
    <dbReference type="NCBI Taxonomy" id="398"/>
    <lineage>
        <taxon>Bacteria</taxon>
        <taxon>Pseudomonadati</taxon>
        <taxon>Pseudomonadota</taxon>
        <taxon>Alphaproteobacteria</taxon>
        <taxon>Hyphomicrobiales</taxon>
        <taxon>Rhizobiaceae</taxon>
        <taxon>Rhizobium/Agrobacterium group</taxon>
        <taxon>Rhizobium</taxon>
    </lineage>
</organism>
<dbReference type="Proteomes" id="UP000251205">
    <property type="component" value="Unassembled WGS sequence"/>
</dbReference>
<name>A0A329YGU0_RHITR</name>
<sequence>MKIKLPVDIKKWVEGEAEKNMRSQSAEIVFALKEKMDRQRAQK</sequence>
<comment type="caution">
    <text evidence="1">The sequence shown here is derived from an EMBL/GenBank/DDBJ whole genome shotgun (WGS) entry which is preliminary data.</text>
</comment>
<dbReference type="Gene3D" id="1.10.1220.10">
    <property type="entry name" value="Met repressor-like"/>
    <property type="match status" value="1"/>
</dbReference>
<evidence type="ECO:0000313" key="2">
    <source>
        <dbReference type="Proteomes" id="UP000251205"/>
    </source>
</evidence>
<dbReference type="AlphaFoldDB" id="A0A329YGU0"/>
<dbReference type="OrthoDB" id="6890552at2"/>
<dbReference type="EMBL" id="QMKK01000022">
    <property type="protein sequence ID" value="RAX42596.1"/>
    <property type="molecule type" value="Genomic_DNA"/>
</dbReference>
<accession>A0A329YGU0</accession>
<protein>
    <submittedName>
        <fullName evidence="1">Arc domain-containing protein</fullName>
    </submittedName>
</protein>
<gene>
    <name evidence="1" type="ORF">DQ393_05920</name>
</gene>
<dbReference type="InterPro" id="IPR010985">
    <property type="entry name" value="Ribbon_hlx_hlx"/>
</dbReference>
<proteinExistence type="predicted"/>